<protein>
    <submittedName>
        <fullName evidence="1">Uncharacterized protein</fullName>
    </submittedName>
</protein>
<dbReference type="EMBL" id="JAPDGR010005250">
    <property type="protein sequence ID" value="KAJ2966149.1"/>
    <property type="molecule type" value="Genomic_DNA"/>
</dbReference>
<proteinExistence type="predicted"/>
<name>A0ACC1MH29_9PEZI</name>
<dbReference type="Proteomes" id="UP001143856">
    <property type="component" value="Unassembled WGS sequence"/>
</dbReference>
<gene>
    <name evidence="1" type="ORF">NUW58_g10734</name>
</gene>
<evidence type="ECO:0000313" key="1">
    <source>
        <dbReference type="EMBL" id="KAJ2966149.1"/>
    </source>
</evidence>
<accession>A0ACC1MH29</accession>
<sequence length="141" mass="15926">MQKINAQDESVELVSDSSDTISFTEKTATIAEAVKAISTSEPRFTFFRYRSSRAGAEDKDVLLFFYTNPATAGSKAVKNRMIYPLQKRAVLTMAEKECGCVVEKKFEVEDPSEITEELVFAELFPKVETKTAFRRPKRPGR</sequence>
<evidence type="ECO:0000313" key="2">
    <source>
        <dbReference type="Proteomes" id="UP001143856"/>
    </source>
</evidence>
<keyword evidence="2" id="KW-1185">Reference proteome</keyword>
<reference evidence="1" key="1">
    <citation type="submission" date="2022-10" db="EMBL/GenBank/DDBJ databases">
        <title>Genome Sequence of Xylaria curta.</title>
        <authorList>
            <person name="Buettner E."/>
        </authorList>
    </citation>
    <scope>NUCLEOTIDE SEQUENCE</scope>
    <source>
        <strain evidence="1">Babe10</strain>
    </source>
</reference>
<organism evidence="1 2">
    <name type="scientific">Xylaria curta</name>
    <dbReference type="NCBI Taxonomy" id="42375"/>
    <lineage>
        <taxon>Eukaryota</taxon>
        <taxon>Fungi</taxon>
        <taxon>Dikarya</taxon>
        <taxon>Ascomycota</taxon>
        <taxon>Pezizomycotina</taxon>
        <taxon>Sordariomycetes</taxon>
        <taxon>Xylariomycetidae</taxon>
        <taxon>Xylariales</taxon>
        <taxon>Xylariaceae</taxon>
        <taxon>Xylaria</taxon>
    </lineage>
</organism>
<comment type="caution">
    <text evidence="1">The sequence shown here is derived from an EMBL/GenBank/DDBJ whole genome shotgun (WGS) entry which is preliminary data.</text>
</comment>